<keyword evidence="12" id="KW-1185">Reference proteome</keyword>
<keyword evidence="3" id="KW-0479">Metal-binding</keyword>
<dbReference type="SMART" id="SM00564">
    <property type="entry name" value="PQQ"/>
    <property type="match status" value="5"/>
</dbReference>
<protein>
    <submittedName>
        <fullName evidence="11">Arylsulfatase</fullName>
        <ecNumber evidence="11">3.1.6.1</ecNumber>
    </submittedName>
</protein>
<keyword evidence="5 11" id="KW-0378">Hydrolase</keyword>
<dbReference type="InterPro" id="IPR000917">
    <property type="entry name" value="Sulfatase_N"/>
</dbReference>
<dbReference type="GO" id="GO:0005737">
    <property type="term" value="C:cytoplasm"/>
    <property type="evidence" value="ECO:0007669"/>
    <property type="project" value="TreeGrafter"/>
</dbReference>
<dbReference type="STRING" id="980251.GCA_001642875_03868"/>
<evidence type="ECO:0000313" key="12">
    <source>
        <dbReference type="Proteomes" id="UP000322214"/>
    </source>
</evidence>
<gene>
    <name evidence="11" type="ORF">MFFC18_50950</name>
</gene>
<feature type="signal peptide" evidence="8">
    <location>
        <begin position="1"/>
        <end position="31"/>
    </location>
</feature>
<feature type="region of interest" description="Disordered" evidence="7">
    <location>
        <begin position="619"/>
        <end position="642"/>
    </location>
</feature>
<dbReference type="InterPro" id="IPR018391">
    <property type="entry name" value="PQQ_b-propeller_rpt"/>
</dbReference>
<dbReference type="InterPro" id="IPR015943">
    <property type="entry name" value="WD40/YVTN_repeat-like_dom_sf"/>
</dbReference>
<dbReference type="AlphaFoldDB" id="A0A5B9PRM8"/>
<dbReference type="InterPro" id="IPR017850">
    <property type="entry name" value="Alkaline_phosphatase_core_sf"/>
</dbReference>
<evidence type="ECO:0000256" key="4">
    <source>
        <dbReference type="ARBA" id="ARBA00022729"/>
    </source>
</evidence>
<evidence type="ECO:0000256" key="1">
    <source>
        <dbReference type="ARBA" id="ARBA00001913"/>
    </source>
</evidence>
<keyword evidence="4 8" id="KW-0732">Signal</keyword>
<comment type="similarity">
    <text evidence="2">Belongs to the sulfatase family.</text>
</comment>
<dbReference type="InterPro" id="IPR011047">
    <property type="entry name" value="Quinoprotein_ADH-like_sf"/>
</dbReference>
<dbReference type="Gene3D" id="2.130.10.10">
    <property type="entry name" value="YVTN repeat-like/Quinoprotein amine dehydrogenase"/>
    <property type="match status" value="2"/>
</dbReference>
<evidence type="ECO:0000256" key="5">
    <source>
        <dbReference type="ARBA" id="ARBA00022801"/>
    </source>
</evidence>
<dbReference type="EC" id="3.1.6.1" evidence="11"/>
<dbReference type="Gene3D" id="3.40.720.10">
    <property type="entry name" value="Alkaline Phosphatase, subunit A"/>
    <property type="match status" value="1"/>
</dbReference>
<feature type="domain" description="Pyrrolo-quinoline quinone repeat" evidence="10">
    <location>
        <begin position="63"/>
        <end position="190"/>
    </location>
</feature>
<evidence type="ECO:0000256" key="3">
    <source>
        <dbReference type="ARBA" id="ARBA00022723"/>
    </source>
</evidence>
<dbReference type="GO" id="GO:0046872">
    <property type="term" value="F:metal ion binding"/>
    <property type="evidence" value="ECO:0007669"/>
    <property type="project" value="UniProtKB-KW"/>
</dbReference>
<evidence type="ECO:0000256" key="6">
    <source>
        <dbReference type="ARBA" id="ARBA00022837"/>
    </source>
</evidence>
<evidence type="ECO:0000256" key="8">
    <source>
        <dbReference type="SAM" id="SignalP"/>
    </source>
</evidence>
<keyword evidence="6" id="KW-0106">Calcium</keyword>
<evidence type="ECO:0000259" key="10">
    <source>
        <dbReference type="Pfam" id="PF13360"/>
    </source>
</evidence>
<evidence type="ECO:0000259" key="9">
    <source>
        <dbReference type="Pfam" id="PF00884"/>
    </source>
</evidence>
<dbReference type="KEGG" id="mff:MFFC18_50950"/>
<evidence type="ECO:0000313" key="11">
    <source>
        <dbReference type="EMBL" id="QEG25171.1"/>
    </source>
</evidence>
<comment type="cofactor">
    <cofactor evidence="1">
        <name>Ca(2+)</name>
        <dbReference type="ChEBI" id="CHEBI:29108"/>
    </cofactor>
</comment>
<evidence type="ECO:0000256" key="2">
    <source>
        <dbReference type="ARBA" id="ARBA00008779"/>
    </source>
</evidence>
<dbReference type="GO" id="GO:0004423">
    <property type="term" value="F:iduronate-2-sulfatase activity"/>
    <property type="evidence" value="ECO:0007669"/>
    <property type="project" value="InterPro"/>
</dbReference>
<feature type="chain" id="PRO_5023066211" evidence="8">
    <location>
        <begin position="32"/>
        <end position="1031"/>
    </location>
</feature>
<dbReference type="SUPFAM" id="SSF50998">
    <property type="entry name" value="Quinoprotein alcohol dehydrogenase-like"/>
    <property type="match status" value="1"/>
</dbReference>
<dbReference type="PANTHER" id="PTHR45953">
    <property type="entry name" value="IDURONATE 2-SULFATASE"/>
    <property type="match status" value="1"/>
</dbReference>
<sequence length="1031" mass="113564" precursor="true">MAHFRIRPTVAIVVGIAIAILVSVSALQVHAQQENTDWPGFRGTGAVGVANGFETALEWDVTNPDDKSILWKSPVPGLGHSCPTIVGNRIFVATAVAEDGEAKLQFGRAGNIDAADDDSEQSWMVLCFDKTTGKELWRKTAHTGIPKATRHTKATHANTTVAVDGDNVVAFFGSEGLYCYDLEGNLKWKKDLGVVDVSKYGTGWGYGSSPAIHDGHIVLVCDDPEHPYVVALKLADGEEVWRKTRDKDCERSWGTPLIHSADDGAKVVVNGWPWIISYDLATGDEVWRVKGGGDNPIPTPFVVDEHIFITNAHGGRSPIIAVRTDAKGNLDETESPDDAGLAWRTEKGGSYMSTPVVVGEHMYLGNTNGVLRCFNVKSGEKVYEKRIASGAYIVSSLVAANDKIYCTAEDGTVYVIKAGPEYEVLARNRLGAPCLATPAISAGVLFFRTAYSLIAIGPNSDAETAEETDVTKKAKKPNILFIAVDDLRPSLGCYGDEVAVSPNIDALSARGMTFNRAYCQVAVCNPSRASLMTGLSPDSLGVWTLPIHFREAKPDAVTIPQWFRKSGYAAASHGKIYHNPTPDPQSWSEPIRRLPKLPYPYPEGTRELVNEAMEKLPQKDWRKNNLRRPSTSAPDLPDNQVLDGARTDQCIEDLKRLGKSSQPFMLAMGYVRPHLAFIAPKKYWDMYDPEQLPVPVDQHTPIGAPQYSMHNNSELSHYVDLIDMPKPWDDETLPPEKMRQLIHGYYACVSYVDSQIGRLLKTLDEEGLRENTIVVLWSDHGWKLGEYRGWGKMTNYEIDARVPMIISAPGMKTAGESTDSLAELIDIYPTLCELAGIEVPDFVEGKSLAPVLQDSKARVRESAVSQYYRKHQGREYMGYSMRTDQYRYIEWRDFGTGELVEQELYDHYENEMETENLIASVSPGAVEGLSALLKSTHPPKKLELVPAIHTSPSGAGRLAADISFENETDVEITVYPIVSSGKRNRGKKIAPGKSLNLKGRIGGAYVVESADGTIHEVHSPCWPPRPVVIRK</sequence>
<dbReference type="Pfam" id="PF13360">
    <property type="entry name" value="PQQ_2"/>
    <property type="match status" value="2"/>
</dbReference>
<evidence type="ECO:0000256" key="7">
    <source>
        <dbReference type="SAM" id="MobiDB-lite"/>
    </source>
</evidence>
<dbReference type="EMBL" id="CP042912">
    <property type="protein sequence ID" value="QEG25171.1"/>
    <property type="molecule type" value="Genomic_DNA"/>
</dbReference>
<dbReference type="RefSeq" id="WP_238381320.1">
    <property type="nucleotide sequence ID" value="NZ_CP042912.1"/>
</dbReference>
<dbReference type="InterPro" id="IPR002372">
    <property type="entry name" value="PQQ_rpt_dom"/>
</dbReference>
<dbReference type="Pfam" id="PF00884">
    <property type="entry name" value="Sulfatase"/>
    <property type="match status" value="1"/>
</dbReference>
<reference evidence="11 12" key="1">
    <citation type="submission" date="2019-08" db="EMBL/GenBank/DDBJ databases">
        <title>Deep-cultivation of Planctomycetes and their phenomic and genomic characterization uncovers novel biology.</title>
        <authorList>
            <person name="Wiegand S."/>
            <person name="Jogler M."/>
            <person name="Boedeker C."/>
            <person name="Pinto D."/>
            <person name="Vollmers J."/>
            <person name="Rivas-Marin E."/>
            <person name="Kohn T."/>
            <person name="Peeters S.H."/>
            <person name="Heuer A."/>
            <person name="Rast P."/>
            <person name="Oberbeckmann S."/>
            <person name="Bunk B."/>
            <person name="Jeske O."/>
            <person name="Meyerdierks A."/>
            <person name="Storesund J.E."/>
            <person name="Kallscheuer N."/>
            <person name="Luecker S."/>
            <person name="Lage O.M."/>
            <person name="Pohl T."/>
            <person name="Merkel B.J."/>
            <person name="Hornburger P."/>
            <person name="Mueller R.-W."/>
            <person name="Bruemmer F."/>
            <person name="Labrenz M."/>
            <person name="Spormann A.M."/>
            <person name="Op den Camp H."/>
            <person name="Overmann J."/>
            <person name="Amann R."/>
            <person name="Jetten M.S.M."/>
            <person name="Mascher T."/>
            <person name="Medema M.H."/>
            <person name="Devos D.P."/>
            <person name="Kaster A.-K."/>
            <person name="Ovreas L."/>
            <person name="Rohde M."/>
            <person name="Galperin M.Y."/>
            <person name="Jogler C."/>
        </authorList>
    </citation>
    <scope>NUCLEOTIDE SEQUENCE [LARGE SCALE GENOMIC DNA]</scope>
    <source>
        <strain evidence="11 12">FC18</strain>
    </source>
</reference>
<accession>A0A5B9PRM8</accession>
<proteinExistence type="inferred from homology"/>
<feature type="domain" description="Sulfatase N-terminal" evidence="9">
    <location>
        <begin position="477"/>
        <end position="837"/>
    </location>
</feature>
<name>A0A5B9PRM8_9BACT</name>
<dbReference type="InterPro" id="IPR035874">
    <property type="entry name" value="IDS"/>
</dbReference>
<dbReference type="SUPFAM" id="SSF53649">
    <property type="entry name" value="Alkaline phosphatase-like"/>
    <property type="match status" value="1"/>
</dbReference>
<dbReference type="GO" id="GO:0004065">
    <property type="term" value="F:arylsulfatase activity"/>
    <property type="evidence" value="ECO:0007669"/>
    <property type="project" value="UniProtKB-EC"/>
</dbReference>
<dbReference type="CDD" id="cd16030">
    <property type="entry name" value="iduronate-2-sulfatase"/>
    <property type="match status" value="1"/>
</dbReference>
<organism evidence="11 12">
    <name type="scientific">Mariniblastus fucicola</name>
    <dbReference type="NCBI Taxonomy" id="980251"/>
    <lineage>
        <taxon>Bacteria</taxon>
        <taxon>Pseudomonadati</taxon>
        <taxon>Planctomycetota</taxon>
        <taxon>Planctomycetia</taxon>
        <taxon>Pirellulales</taxon>
        <taxon>Pirellulaceae</taxon>
        <taxon>Mariniblastus</taxon>
    </lineage>
</organism>
<feature type="domain" description="Pyrrolo-quinoline quinone repeat" evidence="10">
    <location>
        <begin position="228"/>
        <end position="418"/>
    </location>
</feature>
<dbReference type="Proteomes" id="UP000322214">
    <property type="component" value="Chromosome"/>
</dbReference>
<dbReference type="PANTHER" id="PTHR45953:SF1">
    <property type="entry name" value="IDURONATE 2-SULFATASE"/>
    <property type="match status" value="1"/>
</dbReference>